<keyword evidence="2" id="KW-0812">Transmembrane</keyword>
<gene>
    <name evidence="3" type="ORF">D7I43_32190</name>
</gene>
<dbReference type="AlphaFoldDB" id="A0A420EE84"/>
<reference evidence="3 4" key="1">
    <citation type="journal article" date="2018" name="Int. J. Syst. Evol. Microbiol.">
        <title>Micromonospora globbae sp. nov., an endophytic actinomycete isolated from roots of Globba winitii C. H. Wright.</title>
        <authorList>
            <person name="Kuncharoen N."/>
            <person name="Pittayakhajonwut P."/>
            <person name="Tanasupawat S."/>
        </authorList>
    </citation>
    <scope>NUCLEOTIDE SEQUENCE [LARGE SCALE GENOMIC DNA]</scope>
    <source>
        <strain evidence="3 4">WPS1-2</strain>
    </source>
</reference>
<proteinExistence type="predicted"/>
<keyword evidence="2" id="KW-0472">Membrane</keyword>
<feature type="compositionally biased region" description="Polar residues" evidence="1">
    <location>
        <begin position="63"/>
        <end position="72"/>
    </location>
</feature>
<dbReference type="EMBL" id="RAQQ01000071">
    <property type="protein sequence ID" value="RKF18990.1"/>
    <property type="molecule type" value="Genomic_DNA"/>
</dbReference>
<evidence type="ECO:0000313" key="3">
    <source>
        <dbReference type="EMBL" id="RKF18990.1"/>
    </source>
</evidence>
<feature type="compositionally biased region" description="Basic and acidic residues" evidence="1">
    <location>
        <begin position="49"/>
        <end position="59"/>
    </location>
</feature>
<name>A0A420EE84_9ACTN</name>
<comment type="caution">
    <text evidence="3">The sequence shown here is derived from an EMBL/GenBank/DDBJ whole genome shotgun (WGS) entry which is preliminary data.</text>
</comment>
<keyword evidence="2" id="KW-1133">Transmembrane helix</keyword>
<feature type="transmembrane region" description="Helical" evidence="2">
    <location>
        <begin position="20"/>
        <end position="40"/>
    </location>
</feature>
<evidence type="ECO:0000256" key="2">
    <source>
        <dbReference type="SAM" id="Phobius"/>
    </source>
</evidence>
<sequence>MATSTRVPADPTVGGHHAHAWRLVAALCITSTVAYGTLYGRGPVQAGADRSRGRAERPDAAPGTTNTRTAVTRGQRCAARASDGWRLRAPNSLSVGVGASR</sequence>
<protein>
    <submittedName>
        <fullName evidence="3">Uncharacterized protein</fullName>
    </submittedName>
</protein>
<accession>A0A420EE84</accession>
<dbReference type="Proteomes" id="UP000285744">
    <property type="component" value="Unassembled WGS sequence"/>
</dbReference>
<evidence type="ECO:0000313" key="4">
    <source>
        <dbReference type="Proteomes" id="UP000285744"/>
    </source>
</evidence>
<evidence type="ECO:0000256" key="1">
    <source>
        <dbReference type="SAM" id="MobiDB-lite"/>
    </source>
</evidence>
<feature type="region of interest" description="Disordered" evidence="1">
    <location>
        <begin position="39"/>
        <end position="74"/>
    </location>
</feature>
<organism evidence="3 4">
    <name type="scientific">Micromonospora globbae</name>
    <dbReference type="NCBI Taxonomy" id="1894969"/>
    <lineage>
        <taxon>Bacteria</taxon>
        <taxon>Bacillati</taxon>
        <taxon>Actinomycetota</taxon>
        <taxon>Actinomycetes</taxon>
        <taxon>Micromonosporales</taxon>
        <taxon>Micromonosporaceae</taxon>
        <taxon>Micromonospora</taxon>
    </lineage>
</organism>